<dbReference type="OrthoDB" id="1716816at2759"/>
<accession>A0A1E3QKA3</accession>
<gene>
    <name evidence="8" type="ORF">BABINDRAFT_93310</name>
</gene>
<feature type="domain" description="FAD-binding" evidence="6">
    <location>
        <begin position="11"/>
        <end position="433"/>
    </location>
</feature>
<name>A0A1E3QKA3_9ASCO</name>
<dbReference type="GeneID" id="30150798"/>
<dbReference type="CDD" id="cd02979">
    <property type="entry name" value="PHOX_C"/>
    <property type="match status" value="1"/>
</dbReference>
<sequence length="703" mass="78528">MTQQSNLKTSETDVLIIGAGPAGLMAACWLARTGVLFRIVDKRSTKIFAGQADGLQSRTLEVFQSFGFGDRARKNANHFQEMCFWSPNESGDIVRNGRIPDSVPGISRFQQIVMHQGNIEEWITDSITKWSQGQGKVERATLPLKMSVDESLINDTSAYPVSVLVKKLNEDDEAVPEQYGAKVTNGLYRQFDGDQDQFYSDLQDGLLDDTHELIKCKYVIGCDGAHSWVRKQLGIDMIGDTTDLVWGVLDMVPLTNFPDIRNRSAIHSKDAGSIMIIPRERDLVRLYIQLKEVPRMKDTSKSEFGGGDAAVSAKGSTTGRVDRSKITPELIVKNAQEIFKPYTFDITDLDWFTGYQIGQRVSPQFQAYNRIFIAGDACHTHSPKAGQGMNVSMMDTYNLGWKLAHVCKGLAKPEILETYEAERIQVARDLIAFDHKLSRMFSGKPKDEVNKDGVDMLEFKEAFKKGAEFASGTIVDYIPSILEIKEATPDVEIQYYTKLASNIGIGRRLDSSQVMSQADARPYHLADRIPSDGRWRVLNFCGDVAKNAELAAANADFAKYLESKVNFVSNYTPVNARVDSVIEVLTVHASDRHSLEMHDFPQALWPKDSHGRSDYWKIWAGIGSTFHNGDCDIYKFFGIDTNKGCQIVLRPDGHVSHIVPLGAEGIKEIEQFFATFMIPQTKVLDIDITANDTGRFSKPVLAV</sequence>
<evidence type="ECO:0000256" key="1">
    <source>
        <dbReference type="ARBA" id="ARBA00007801"/>
    </source>
</evidence>
<dbReference type="GO" id="GO:0071949">
    <property type="term" value="F:FAD binding"/>
    <property type="evidence" value="ECO:0007669"/>
    <property type="project" value="InterPro"/>
</dbReference>
<dbReference type="GO" id="GO:0016709">
    <property type="term" value="F:oxidoreductase activity, acting on paired donors, with incorporation or reduction of molecular oxygen, NAD(P)H as one donor, and incorporation of one atom of oxygen"/>
    <property type="evidence" value="ECO:0007669"/>
    <property type="project" value="UniProtKB-ARBA"/>
</dbReference>
<reference evidence="9" key="1">
    <citation type="submission" date="2016-05" db="EMBL/GenBank/DDBJ databases">
        <title>Comparative genomics of biotechnologically important yeasts.</title>
        <authorList>
            <consortium name="DOE Joint Genome Institute"/>
            <person name="Riley R."/>
            <person name="Haridas S."/>
            <person name="Wolfe K.H."/>
            <person name="Lopes M.R."/>
            <person name="Hittinger C.T."/>
            <person name="Goker M."/>
            <person name="Salamov A."/>
            <person name="Wisecaver J."/>
            <person name="Long T.M."/>
            <person name="Aerts A.L."/>
            <person name="Barry K."/>
            <person name="Choi C."/>
            <person name="Clum A."/>
            <person name="Coughlan A.Y."/>
            <person name="Deshpande S."/>
            <person name="Douglass A.P."/>
            <person name="Hanson S.J."/>
            <person name="Klenk H.-P."/>
            <person name="Labutti K."/>
            <person name="Lapidus A."/>
            <person name="Lindquist E."/>
            <person name="Lipzen A."/>
            <person name="Meier-Kolthoff J.P."/>
            <person name="Ohm R.A."/>
            <person name="Otillar R.P."/>
            <person name="Pangilinan J."/>
            <person name="Peng Y."/>
            <person name="Rokas A."/>
            <person name="Rosa C.A."/>
            <person name="Scheuner C."/>
            <person name="Sibirny A.A."/>
            <person name="Slot J.C."/>
            <person name="Stielow J.B."/>
            <person name="Sun H."/>
            <person name="Kurtzman C.P."/>
            <person name="Blackwell M."/>
            <person name="Grigoriev I.V."/>
            <person name="Jeffries T.W."/>
        </authorList>
    </citation>
    <scope>NUCLEOTIDE SEQUENCE [LARGE SCALE GENOMIC DNA]</scope>
    <source>
        <strain evidence="9">NRRL Y-12698</strain>
    </source>
</reference>
<dbReference type="RefSeq" id="XP_018983457.1">
    <property type="nucleotide sequence ID" value="XM_019132945.1"/>
</dbReference>
<dbReference type="SUPFAM" id="SSF54373">
    <property type="entry name" value="FAD-linked reductases, C-terminal domain"/>
    <property type="match status" value="1"/>
</dbReference>
<dbReference type="InterPro" id="IPR036188">
    <property type="entry name" value="FAD/NAD-bd_sf"/>
</dbReference>
<evidence type="ECO:0000256" key="4">
    <source>
        <dbReference type="ARBA" id="ARBA00023002"/>
    </source>
</evidence>
<evidence type="ECO:0000259" key="7">
    <source>
        <dbReference type="Pfam" id="PF07976"/>
    </source>
</evidence>
<dbReference type="Proteomes" id="UP000094336">
    <property type="component" value="Unassembled WGS sequence"/>
</dbReference>
<dbReference type="EMBL" id="KV454437">
    <property type="protein sequence ID" value="ODQ78129.1"/>
    <property type="molecule type" value="Genomic_DNA"/>
</dbReference>
<dbReference type="Gene3D" id="3.50.50.60">
    <property type="entry name" value="FAD/NAD(P)-binding domain"/>
    <property type="match status" value="1"/>
</dbReference>
<evidence type="ECO:0000256" key="3">
    <source>
        <dbReference type="ARBA" id="ARBA00022827"/>
    </source>
</evidence>
<keyword evidence="9" id="KW-1185">Reference proteome</keyword>
<evidence type="ECO:0000259" key="6">
    <source>
        <dbReference type="Pfam" id="PF01494"/>
    </source>
</evidence>
<protein>
    <recommendedName>
        <fullName evidence="10">FAD-binding domain-containing protein</fullName>
    </recommendedName>
</protein>
<dbReference type="Pfam" id="PF01494">
    <property type="entry name" value="FAD_binding_3"/>
    <property type="match status" value="1"/>
</dbReference>
<dbReference type="PANTHER" id="PTHR43004">
    <property type="entry name" value="TRK SYSTEM POTASSIUM UPTAKE PROTEIN"/>
    <property type="match status" value="1"/>
</dbReference>
<evidence type="ECO:0008006" key="10">
    <source>
        <dbReference type="Google" id="ProtNLM"/>
    </source>
</evidence>
<dbReference type="Pfam" id="PF07976">
    <property type="entry name" value="Phe_hydrox_dim"/>
    <property type="match status" value="1"/>
</dbReference>
<keyword evidence="4" id="KW-0560">Oxidoreductase</keyword>
<dbReference type="InterPro" id="IPR038220">
    <property type="entry name" value="PHOX_C_sf"/>
</dbReference>
<feature type="domain" description="Phenol hydroxylase-like C-terminal dimerisation" evidence="7">
    <location>
        <begin position="475"/>
        <end position="680"/>
    </location>
</feature>
<dbReference type="InterPro" id="IPR002938">
    <property type="entry name" value="FAD-bd"/>
</dbReference>
<dbReference type="PRINTS" id="PR00420">
    <property type="entry name" value="RNGMNOXGNASE"/>
</dbReference>
<dbReference type="InterPro" id="IPR012941">
    <property type="entry name" value="Phe_hydrox_C_dim_dom"/>
</dbReference>
<dbReference type="InterPro" id="IPR050641">
    <property type="entry name" value="RIFMO-like"/>
</dbReference>
<dbReference type="SUPFAM" id="SSF52833">
    <property type="entry name" value="Thioredoxin-like"/>
    <property type="match status" value="1"/>
</dbReference>
<dbReference type="SUPFAM" id="SSF51905">
    <property type="entry name" value="FAD/NAD(P)-binding domain"/>
    <property type="match status" value="1"/>
</dbReference>
<evidence type="ECO:0000256" key="2">
    <source>
        <dbReference type="ARBA" id="ARBA00022630"/>
    </source>
</evidence>
<evidence type="ECO:0000256" key="5">
    <source>
        <dbReference type="SAM" id="MobiDB-lite"/>
    </source>
</evidence>
<evidence type="ECO:0000313" key="9">
    <source>
        <dbReference type="Proteomes" id="UP000094336"/>
    </source>
</evidence>
<dbReference type="InterPro" id="IPR036249">
    <property type="entry name" value="Thioredoxin-like_sf"/>
</dbReference>
<dbReference type="Gene3D" id="3.40.30.20">
    <property type="match status" value="1"/>
</dbReference>
<dbReference type="PANTHER" id="PTHR43004:SF20">
    <property type="entry name" value="2-MONOOXYGENASE, PUTATIVE (AFU_ORTHOLOGUE AFUA_1G13660)-RELATED"/>
    <property type="match status" value="1"/>
</dbReference>
<proteinExistence type="inferred from homology"/>
<comment type="similarity">
    <text evidence="1">Belongs to the PheA/TfdB FAD monooxygenase family.</text>
</comment>
<dbReference type="Gene3D" id="3.30.9.10">
    <property type="entry name" value="D-Amino Acid Oxidase, subunit A, domain 2"/>
    <property type="match status" value="1"/>
</dbReference>
<evidence type="ECO:0000313" key="8">
    <source>
        <dbReference type="EMBL" id="ODQ78129.1"/>
    </source>
</evidence>
<keyword evidence="2" id="KW-0285">Flavoprotein</keyword>
<keyword evidence="3" id="KW-0274">FAD</keyword>
<feature type="region of interest" description="Disordered" evidence="5">
    <location>
        <begin position="299"/>
        <end position="320"/>
    </location>
</feature>
<organism evidence="8 9">
    <name type="scientific">Babjeviella inositovora NRRL Y-12698</name>
    <dbReference type="NCBI Taxonomy" id="984486"/>
    <lineage>
        <taxon>Eukaryota</taxon>
        <taxon>Fungi</taxon>
        <taxon>Dikarya</taxon>
        <taxon>Ascomycota</taxon>
        <taxon>Saccharomycotina</taxon>
        <taxon>Pichiomycetes</taxon>
        <taxon>Serinales incertae sedis</taxon>
        <taxon>Babjeviella</taxon>
    </lineage>
</organism>
<dbReference type="STRING" id="984486.A0A1E3QKA3"/>
<dbReference type="AlphaFoldDB" id="A0A1E3QKA3"/>